<comment type="catalytic activity">
    <reaction evidence="1 8">
        <text>malonyl-[ACP] + S-adenosyl-L-methionine = malonyl-[ACP] methyl ester + S-adenosyl-L-homocysteine</text>
        <dbReference type="Rhea" id="RHEA:17105"/>
        <dbReference type="Rhea" id="RHEA-COMP:9623"/>
        <dbReference type="Rhea" id="RHEA-COMP:9954"/>
        <dbReference type="ChEBI" id="CHEBI:57856"/>
        <dbReference type="ChEBI" id="CHEBI:59789"/>
        <dbReference type="ChEBI" id="CHEBI:78449"/>
        <dbReference type="ChEBI" id="CHEBI:78845"/>
        <dbReference type="EC" id="2.1.1.197"/>
    </reaction>
</comment>
<dbReference type="PANTHER" id="PTHR43861:SF1">
    <property type="entry name" value="TRANS-ACONITATE 2-METHYLTRANSFERASE"/>
    <property type="match status" value="1"/>
</dbReference>
<dbReference type="EMBL" id="DTHB01000060">
    <property type="protein sequence ID" value="HGB15729.1"/>
    <property type="molecule type" value="Genomic_DNA"/>
</dbReference>
<dbReference type="Pfam" id="PF08241">
    <property type="entry name" value="Methyltransf_11"/>
    <property type="match status" value="1"/>
</dbReference>
<organism evidence="10">
    <name type="scientific">Desulfobacca acetoxidans</name>
    <dbReference type="NCBI Taxonomy" id="60893"/>
    <lineage>
        <taxon>Bacteria</taxon>
        <taxon>Pseudomonadati</taxon>
        <taxon>Thermodesulfobacteriota</taxon>
        <taxon>Desulfobaccia</taxon>
        <taxon>Desulfobaccales</taxon>
        <taxon>Desulfobaccaceae</taxon>
        <taxon>Desulfobacca</taxon>
    </lineage>
</organism>
<keyword evidence="4 8" id="KW-0489">Methyltransferase</keyword>
<sequence length="263" mass="29800">MPHKHAIRRNFARRAATYDAHAQVQRFMAEELLRQTGARVSRCRSILEVGCGTGYLTQKLRRWNPSAWLVAVDLDVVLLQRARARLNGDPATGWLVADGETLVRGSFDLIISNSTFQWFSEPQETLKRYRNCLAPGGFLAFSAMGPDTFRELALSLREAARKLNCQRPPEIAAEKFLKESDWLNLLAAAGFREIHLKKEGWRVNFPSVREFLASLRATGATNPEVRPLSPRLFQALLATYQERYAINGSIPVSYELIWALARN</sequence>
<dbReference type="InterPro" id="IPR013216">
    <property type="entry name" value="Methyltransf_11"/>
</dbReference>
<dbReference type="UniPathway" id="UPA00078"/>
<evidence type="ECO:0000313" key="10">
    <source>
        <dbReference type="EMBL" id="HGB15729.1"/>
    </source>
</evidence>
<evidence type="ECO:0000256" key="7">
    <source>
        <dbReference type="ARBA" id="ARBA00022756"/>
    </source>
</evidence>
<dbReference type="CDD" id="cd02440">
    <property type="entry name" value="AdoMet_MTases"/>
    <property type="match status" value="1"/>
</dbReference>
<proteinExistence type="inferred from homology"/>
<feature type="domain" description="Methyltransferase type 11" evidence="9">
    <location>
        <begin position="47"/>
        <end position="141"/>
    </location>
</feature>
<evidence type="ECO:0000256" key="3">
    <source>
        <dbReference type="ARBA" id="ARBA00012327"/>
    </source>
</evidence>
<keyword evidence="7 8" id="KW-0093">Biotin biosynthesis</keyword>
<dbReference type="InterPro" id="IPR029063">
    <property type="entry name" value="SAM-dependent_MTases_sf"/>
</dbReference>
<name>A0A7C3WIT7_9BACT</name>
<evidence type="ECO:0000256" key="5">
    <source>
        <dbReference type="ARBA" id="ARBA00022679"/>
    </source>
</evidence>
<evidence type="ECO:0000256" key="2">
    <source>
        <dbReference type="ARBA" id="ARBA00004746"/>
    </source>
</evidence>
<dbReference type="GO" id="GO:0009102">
    <property type="term" value="P:biotin biosynthetic process"/>
    <property type="evidence" value="ECO:0007669"/>
    <property type="project" value="UniProtKB-UniRule"/>
</dbReference>
<dbReference type="GO" id="GO:0032259">
    <property type="term" value="P:methylation"/>
    <property type="evidence" value="ECO:0007669"/>
    <property type="project" value="UniProtKB-KW"/>
</dbReference>
<dbReference type="GO" id="GO:0010340">
    <property type="term" value="F:carboxyl-O-methyltransferase activity"/>
    <property type="evidence" value="ECO:0007669"/>
    <property type="project" value="UniProtKB-UniRule"/>
</dbReference>
<dbReference type="GO" id="GO:0008757">
    <property type="term" value="F:S-adenosylmethionine-dependent methyltransferase activity"/>
    <property type="evidence" value="ECO:0007669"/>
    <property type="project" value="InterPro"/>
</dbReference>
<dbReference type="SUPFAM" id="SSF53335">
    <property type="entry name" value="S-adenosyl-L-methionine-dependent methyltransferases"/>
    <property type="match status" value="1"/>
</dbReference>
<comment type="similarity">
    <text evidence="8">Belongs to the methyltransferase superfamily.</text>
</comment>
<keyword evidence="6 8" id="KW-0949">S-adenosyl-L-methionine</keyword>
<evidence type="ECO:0000256" key="8">
    <source>
        <dbReference type="HAMAP-Rule" id="MF_00835"/>
    </source>
</evidence>
<dbReference type="EC" id="2.1.1.197" evidence="3 8"/>
<keyword evidence="5 8" id="KW-0808">Transferase</keyword>
<dbReference type="GO" id="GO:0102130">
    <property type="term" value="F:malonyl-CoA methyltransferase activity"/>
    <property type="evidence" value="ECO:0007669"/>
    <property type="project" value="UniProtKB-EC"/>
</dbReference>
<accession>A0A7C3WIT7</accession>
<comment type="caution">
    <text evidence="10">The sequence shown here is derived from an EMBL/GenBank/DDBJ whole genome shotgun (WGS) entry which is preliminary data.</text>
</comment>
<evidence type="ECO:0000256" key="1">
    <source>
        <dbReference type="ARBA" id="ARBA00000852"/>
    </source>
</evidence>
<protein>
    <recommendedName>
        <fullName evidence="3 8">Malonyl-[acyl-carrier protein] O-methyltransferase</fullName>
        <shortName evidence="8">Malonyl-ACP O-methyltransferase</shortName>
        <ecNumber evidence="3 8">2.1.1.197</ecNumber>
    </recommendedName>
    <alternativeName>
        <fullName evidence="8">Biotin synthesis protein BioC</fullName>
    </alternativeName>
</protein>
<reference evidence="10" key="1">
    <citation type="journal article" date="2020" name="mSystems">
        <title>Genome- and Community-Level Interaction Insights into Carbon Utilization and Element Cycling Functions of Hydrothermarchaeota in Hydrothermal Sediment.</title>
        <authorList>
            <person name="Zhou Z."/>
            <person name="Liu Y."/>
            <person name="Xu W."/>
            <person name="Pan J."/>
            <person name="Luo Z.H."/>
            <person name="Li M."/>
        </authorList>
    </citation>
    <scope>NUCLEOTIDE SEQUENCE [LARGE SCALE GENOMIC DNA]</scope>
    <source>
        <strain evidence="10">SpSt-776</strain>
    </source>
</reference>
<dbReference type="PANTHER" id="PTHR43861">
    <property type="entry name" value="TRANS-ACONITATE 2-METHYLTRANSFERASE-RELATED"/>
    <property type="match status" value="1"/>
</dbReference>
<dbReference type="InterPro" id="IPR011814">
    <property type="entry name" value="BioC"/>
</dbReference>
<dbReference type="Gene3D" id="3.40.50.150">
    <property type="entry name" value="Vaccinia Virus protein VP39"/>
    <property type="match status" value="1"/>
</dbReference>
<evidence type="ECO:0000256" key="6">
    <source>
        <dbReference type="ARBA" id="ARBA00022691"/>
    </source>
</evidence>
<evidence type="ECO:0000256" key="4">
    <source>
        <dbReference type="ARBA" id="ARBA00022603"/>
    </source>
</evidence>
<comment type="pathway">
    <text evidence="2 8">Cofactor biosynthesis; biotin biosynthesis.</text>
</comment>
<dbReference type="HAMAP" id="MF_00835">
    <property type="entry name" value="BioC"/>
    <property type="match status" value="1"/>
</dbReference>
<gene>
    <name evidence="8" type="primary">bioC</name>
    <name evidence="10" type="ORF">ENV62_10905</name>
</gene>
<evidence type="ECO:0000259" key="9">
    <source>
        <dbReference type="Pfam" id="PF08241"/>
    </source>
</evidence>
<dbReference type="AlphaFoldDB" id="A0A7C3WIT7"/>
<comment type="function">
    <text evidence="8">Converts the free carboxyl group of a malonyl-thioester to its methyl ester by transfer of a methyl group from S-adenosyl-L-methionine (SAM). It allows to synthesize pimeloyl-ACP via the fatty acid synthetic pathway.</text>
</comment>